<organism evidence="2 3">
    <name type="scientific">Streptomyces longisporus</name>
    <dbReference type="NCBI Taxonomy" id="1948"/>
    <lineage>
        <taxon>Bacteria</taxon>
        <taxon>Bacillati</taxon>
        <taxon>Actinomycetota</taxon>
        <taxon>Actinomycetes</taxon>
        <taxon>Kitasatosporales</taxon>
        <taxon>Streptomycetaceae</taxon>
        <taxon>Streptomyces</taxon>
    </lineage>
</organism>
<comment type="caution">
    <text evidence="2">The sequence shown here is derived from an EMBL/GenBank/DDBJ whole genome shotgun (WGS) entry which is preliminary data.</text>
</comment>
<evidence type="ECO:0000256" key="1">
    <source>
        <dbReference type="SAM" id="SignalP"/>
    </source>
</evidence>
<keyword evidence="1" id="KW-0732">Signal</keyword>
<feature type="chain" id="PRO_5046769021" description="Lipoprotein" evidence="1">
    <location>
        <begin position="27"/>
        <end position="176"/>
    </location>
</feature>
<dbReference type="Proteomes" id="UP001501777">
    <property type="component" value="Unassembled WGS sequence"/>
</dbReference>
<gene>
    <name evidence="2" type="ORF">GCM10010276_83890</name>
</gene>
<sequence>MIAGMNKTLASAALATALLTGLTACSNGTSNSGSGSSQKPSATASKPLTASTAFASISGKISSAKLSGTVTAENDPNHLLGRPNQYTSKVTFTDSRIKAADVAGTEKGDVERGGAIEVFGSPADAAARAKYIQAVTKAMPALTEYDYVNGTVVIRVSHYLTPAQAASYKTAAAHLS</sequence>
<keyword evidence="3" id="KW-1185">Reference proteome</keyword>
<dbReference type="EMBL" id="BAAASG010000028">
    <property type="protein sequence ID" value="GAA2520670.1"/>
    <property type="molecule type" value="Genomic_DNA"/>
</dbReference>
<dbReference type="PROSITE" id="PS51257">
    <property type="entry name" value="PROKAR_LIPOPROTEIN"/>
    <property type="match status" value="1"/>
</dbReference>
<protein>
    <recommendedName>
        <fullName evidence="4">Lipoprotein</fullName>
    </recommendedName>
</protein>
<evidence type="ECO:0008006" key="4">
    <source>
        <dbReference type="Google" id="ProtNLM"/>
    </source>
</evidence>
<feature type="signal peptide" evidence="1">
    <location>
        <begin position="1"/>
        <end position="26"/>
    </location>
</feature>
<proteinExistence type="predicted"/>
<accession>A0ABP6AQL9</accession>
<reference evidence="3" key="1">
    <citation type="journal article" date="2019" name="Int. J. Syst. Evol. Microbiol.">
        <title>The Global Catalogue of Microorganisms (GCM) 10K type strain sequencing project: providing services to taxonomists for standard genome sequencing and annotation.</title>
        <authorList>
            <consortium name="The Broad Institute Genomics Platform"/>
            <consortium name="The Broad Institute Genome Sequencing Center for Infectious Disease"/>
            <person name="Wu L."/>
            <person name="Ma J."/>
        </authorList>
    </citation>
    <scope>NUCLEOTIDE SEQUENCE [LARGE SCALE GENOMIC DNA]</scope>
    <source>
        <strain evidence="3">JCM 4395</strain>
    </source>
</reference>
<name>A0ABP6AQL9_STRLO</name>
<evidence type="ECO:0000313" key="2">
    <source>
        <dbReference type="EMBL" id="GAA2520670.1"/>
    </source>
</evidence>
<evidence type="ECO:0000313" key="3">
    <source>
        <dbReference type="Proteomes" id="UP001501777"/>
    </source>
</evidence>